<dbReference type="EMBL" id="BART01007942">
    <property type="protein sequence ID" value="GAG66116.1"/>
    <property type="molecule type" value="Genomic_DNA"/>
</dbReference>
<evidence type="ECO:0000313" key="1">
    <source>
        <dbReference type="EMBL" id="GAG66116.1"/>
    </source>
</evidence>
<organism evidence="1">
    <name type="scientific">marine sediment metagenome</name>
    <dbReference type="NCBI Taxonomy" id="412755"/>
    <lineage>
        <taxon>unclassified sequences</taxon>
        <taxon>metagenomes</taxon>
        <taxon>ecological metagenomes</taxon>
    </lineage>
</organism>
<sequence length="47" mass="5188">MKTECPYCKYVATEHETLKGELGPKSGDVSFCIKCGEIGMFTSKKIV</sequence>
<comment type="caution">
    <text evidence="1">The sequence shown here is derived from an EMBL/GenBank/DDBJ whole genome shotgun (WGS) entry which is preliminary data.</text>
</comment>
<proteinExistence type="predicted"/>
<reference evidence="1" key="1">
    <citation type="journal article" date="2014" name="Front. Microbiol.">
        <title>High frequency of phylogenetically diverse reductive dehalogenase-homologous genes in deep subseafloor sedimentary metagenomes.</title>
        <authorList>
            <person name="Kawai M."/>
            <person name="Futagami T."/>
            <person name="Toyoda A."/>
            <person name="Takaki Y."/>
            <person name="Nishi S."/>
            <person name="Hori S."/>
            <person name="Arai W."/>
            <person name="Tsubouchi T."/>
            <person name="Morono Y."/>
            <person name="Uchiyama I."/>
            <person name="Ito T."/>
            <person name="Fujiyama A."/>
            <person name="Inagaki F."/>
            <person name="Takami H."/>
        </authorList>
    </citation>
    <scope>NUCLEOTIDE SEQUENCE</scope>
    <source>
        <strain evidence="1">Expedition CK06-06</strain>
    </source>
</reference>
<name>X1B2A1_9ZZZZ</name>
<feature type="non-terminal residue" evidence="1">
    <location>
        <position position="47"/>
    </location>
</feature>
<dbReference type="AlphaFoldDB" id="X1B2A1"/>
<protein>
    <submittedName>
        <fullName evidence="1">Uncharacterized protein</fullName>
    </submittedName>
</protein>
<accession>X1B2A1</accession>
<gene>
    <name evidence="1" type="ORF">S01H4_17962</name>
</gene>